<feature type="compositionally biased region" description="Low complexity" evidence="1">
    <location>
        <begin position="950"/>
        <end position="968"/>
    </location>
</feature>
<feature type="compositionally biased region" description="Basic and acidic residues" evidence="1">
    <location>
        <begin position="895"/>
        <end position="910"/>
    </location>
</feature>
<gene>
    <name evidence="2" type="ORF">CFIMG_008067RA00001</name>
</gene>
<feature type="compositionally biased region" description="Polar residues" evidence="1">
    <location>
        <begin position="115"/>
        <end position="126"/>
    </location>
</feature>
<feature type="compositionally biased region" description="Basic and acidic residues" evidence="1">
    <location>
        <begin position="631"/>
        <end position="643"/>
    </location>
</feature>
<feature type="compositionally biased region" description="Polar residues" evidence="1">
    <location>
        <begin position="786"/>
        <end position="795"/>
    </location>
</feature>
<feature type="compositionally biased region" description="Polar residues" evidence="1">
    <location>
        <begin position="10"/>
        <end position="31"/>
    </location>
</feature>
<feature type="compositionally biased region" description="Low complexity" evidence="1">
    <location>
        <begin position="742"/>
        <end position="752"/>
    </location>
</feature>
<dbReference type="EMBL" id="APWK03000033">
    <property type="protein sequence ID" value="PHH54041.1"/>
    <property type="molecule type" value="Genomic_DNA"/>
</dbReference>
<organism evidence="2 3">
    <name type="scientific">Ceratocystis fimbriata CBS 114723</name>
    <dbReference type="NCBI Taxonomy" id="1035309"/>
    <lineage>
        <taxon>Eukaryota</taxon>
        <taxon>Fungi</taxon>
        <taxon>Dikarya</taxon>
        <taxon>Ascomycota</taxon>
        <taxon>Pezizomycotina</taxon>
        <taxon>Sordariomycetes</taxon>
        <taxon>Hypocreomycetidae</taxon>
        <taxon>Microascales</taxon>
        <taxon>Ceratocystidaceae</taxon>
        <taxon>Ceratocystis</taxon>
    </lineage>
</organism>
<feature type="compositionally biased region" description="Basic residues" evidence="1">
    <location>
        <begin position="247"/>
        <end position="256"/>
    </location>
</feature>
<dbReference type="AlphaFoldDB" id="A0A2C5X9W3"/>
<evidence type="ECO:0000256" key="1">
    <source>
        <dbReference type="SAM" id="MobiDB-lite"/>
    </source>
</evidence>
<feature type="compositionally biased region" description="Polar residues" evidence="1">
    <location>
        <begin position="607"/>
        <end position="616"/>
    </location>
</feature>
<feature type="compositionally biased region" description="Basic and acidic residues" evidence="1">
    <location>
        <begin position="40"/>
        <end position="53"/>
    </location>
</feature>
<feature type="region of interest" description="Disordered" evidence="1">
    <location>
        <begin position="338"/>
        <end position="366"/>
    </location>
</feature>
<keyword evidence="3" id="KW-1185">Reference proteome</keyword>
<accession>A0A2C5X9W3</accession>
<feature type="compositionally biased region" description="Polar residues" evidence="1">
    <location>
        <begin position="190"/>
        <end position="201"/>
    </location>
</feature>
<dbReference type="PANTHER" id="PTHR38426:SF1">
    <property type="entry name" value="MAINTENANCE OF TELOMERE CAPPING PROTEIN 4"/>
    <property type="match status" value="1"/>
</dbReference>
<feature type="compositionally biased region" description="Basic and acidic residues" evidence="1">
    <location>
        <begin position="89"/>
        <end position="99"/>
    </location>
</feature>
<reference evidence="2 3" key="2">
    <citation type="journal article" date="2013" name="IMA Fungus">
        <title>IMA Genome-F 1: Ceratocystis fimbriata: Draft nuclear genome sequence for the plant pathogen, Ceratocystis fimbriata.</title>
        <authorList>
            <person name="Wilken P.M."/>
            <person name="Steenkamp E.T."/>
            <person name="Wingfield M.J."/>
            <person name="de Beer Z.W."/>
            <person name="Wingfield B.D."/>
        </authorList>
    </citation>
    <scope>NUCLEOTIDE SEQUENCE [LARGE SCALE GENOMIC DNA]</scope>
    <source>
        <strain evidence="2 3">CBS 114723</strain>
    </source>
</reference>
<dbReference type="InterPro" id="IPR038769">
    <property type="entry name" value="MTC4"/>
</dbReference>
<comment type="caution">
    <text evidence="2">The sequence shown here is derived from an EMBL/GenBank/DDBJ whole genome shotgun (WGS) entry which is preliminary data.</text>
</comment>
<feature type="region of interest" description="Disordered" evidence="1">
    <location>
        <begin position="785"/>
        <end position="808"/>
    </location>
</feature>
<evidence type="ECO:0000313" key="2">
    <source>
        <dbReference type="EMBL" id="PHH54041.1"/>
    </source>
</evidence>
<feature type="region of interest" description="Disordered" evidence="1">
    <location>
        <begin position="413"/>
        <end position="455"/>
    </location>
</feature>
<feature type="region of interest" description="Disordered" evidence="1">
    <location>
        <begin position="945"/>
        <end position="968"/>
    </location>
</feature>
<feature type="region of interest" description="Disordered" evidence="1">
    <location>
        <begin position="527"/>
        <end position="618"/>
    </location>
</feature>
<dbReference type="STRING" id="1035309.A0A2C5X9W3"/>
<sequence length="1237" mass="138547">MDNEDGAAPSQASADTRPRVNTTFGRTSTPSRALPRSSHQSRDASHDYSHNAKYDLSPDMPQSSLIPSVPKIRSNSHGDSQNSSGRQRSGKDVSADRSRWRNLKVRHNGGFLLSDMQSNARSTSAEQKGKEVAANYSSHSGLGIGNRPGPIPHSSNTHSPLDKGSGFHSSELHVRRTRSAYSDRPDPADTDNSATSPSVGTDTAQIVDMALRINQNRRIASQRSAIQQLPPRLMPLPDTNASETLRHHLQQQRKLSRTSSPRPERMSGQRFPSVSGKSPLPIQPGFDHTMSFEVPYRYNFSQSTLARAQKAREYLELMAHYRNLHNFLPPIPTRAEAKNMISPPHTPGGATSLSAQSSESSSNLGRQYNPLQYIRNRKIRARERKAVYGEILGFANVGRVAEWVQEVAQRASQGSSVASDGGSLPPFQTAEERAHETAASIKPHGSNKPRKPRLEWEMEPADMIADIYWLEKGNNKQYMQDREWRPIFPPSSFPPTQPQSIESLNGISRQNTDVNLPSLSQRVGSNLLDGEEHGHHHYDMHDSKHGFDSDHGHSKTAKARHKLHTFKLAHKHSNPNVNHHDAHRRSRNSLSEDSESEVDARFKRPNRSNTLTSQSKDILEKQMREIIAREMEQQKQQQEREQYQHAPQPPVLSSPISSDRMVDSVFKPISRIQSRPGSLLDSSEAEDRFPGREMEKKASIYNHGHRSGITTTARNSLEVPRQSFDMDQSRPVTPNSDIIEASDSSRPSSPSRNPFHRVKSILRDRSRERFHEQICERVPEEPEIMQTRTTSTSDLKSGFGRRGSSTPVDVDKEKDVLEMTRLTKKPINRLEGTNSSVRGMLKTPGLRIDNVIRGGFSKLGGLIWRKTDSDSDSESSDDKDRGRFSRNNSDCIGESEPHDAESKQDCEARNDGSGLAATTPVCLNGNEDSWSHIDALKPPRIDIQAASPLSNRSRAPSTSSSDSLSSEVKSLEPSAPLIVHIPPWVQSASDGPIALRPRQPKEDSLARSFSPSHSPISRYDLARLRALILSSAIKAREFDRMSYKPQFTFVESGALPNMPSKPSISIARSLIHDVCRLSKTMDSPLTGRCVSIIELHHLAAQTYSQAQASHEAEWQRVAAGFSAQTTVKLHAEIEAVRSLITADLLQFTRRTADEADEASRGMAMSQGLKAKRAEEAIEKMLRRKRRRFRWLRRGMWLGLEWMLIGFMWYVWFVVTIMQIVLGVGKGVVRGVRWLFWL</sequence>
<feature type="compositionally biased region" description="Basic residues" evidence="1">
    <location>
        <begin position="554"/>
        <end position="573"/>
    </location>
</feature>
<feature type="region of interest" description="Disordered" evidence="1">
    <location>
        <begin position="706"/>
        <end position="760"/>
    </location>
</feature>
<evidence type="ECO:0000313" key="3">
    <source>
        <dbReference type="Proteomes" id="UP000222788"/>
    </source>
</evidence>
<dbReference type="OrthoDB" id="5402622at2759"/>
<feature type="region of interest" description="Disordered" evidence="1">
    <location>
        <begin position="990"/>
        <end position="1013"/>
    </location>
</feature>
<dbReference type="PANTHER" id="PTHR38426">
    <property type="entry name" value="MAINTENANCE OF TELOMERE CAPPING PROTEIN 4"/>
    <property type="match status" value="1"/>
</dbReference>
<evidence type="ECO:0008006" key="4">
    <source>
        <dbReference type="Google" id="ProtNLM"/>
    </source>
</evidence>
<proteinExistence type="predicted"/>
<dbReference type="Proteomes" id="UP000222788">
    <property type="component" value="Unassembled WGS sequence"/>
</dbReference>
<protein>
    <recommendedName>
        <fullName evidence="4">Maintenance of telomere capping protein 4</fullName>
    </recommendedName>
</protein>
<feature type="region of interest" description="Disordered" evidence="1">
    <location>
        <begin position="246"/>
        <end position="283"/>
    </location>
</feature>
<name>A0A2C5X9W3_9PEZI</name>
<feature type="compositionally biased region" description="Low complexity" evidence="1">
    <location>
        <begin position="352"/>
        <end position="362"/>
    </location>
</feature>
<feature type="compositionally biased region" description="Polar residues" evidence="1">
    <location>
        <begin position="73"/>
        <end position="87"/>
    </location>
</feature>
<feature type="region of interest" description="Disordered" evidence="1">
    <location>
        <begin position="863"/>
        <end position="912"/>
    </location>
</feature>
<feature type="region of interest" description="Disordered" evidence="1">
    <location>
        <begin position="631"/>
        <end position="657"/>
    </location>
</feature>
<reference evidence="2 3" key="1">
    <citation type="journal article" date="2013" name="Fungal Biol.">
        <title>Analysis of microsatellite markers in the genome of the plant pathogen Ceratocystis fimbriata.</title>
        <authorList>
            <person name="Simpson M.C."/>
            <person name="Wilken P.M."/>
            <person name="Coetzee M.P."/>
            <person name="Wingfield M.J."/>
            <person name="Wingfield B.D."/>
        </authorList>
    </citation>
    <scope>NUCLEOTIDE SEQUENCE [LARGE SCALE GENOMIC DNA]</scope>
    <source>
        <strain evidence="2 3">CBS 114723</strain>
    </source>
</reference>
<feature type="region of interest" description="Disordered" evidence="1">
    <location>
        <begin position="1"/>
        <end position="201"/>
    </location>
</feature>
<feature type="compositionally biased region" description="Basic and acidic residues" evidence="1">
    <location>
        <begin position="530"/>
        <end position="553"/>
    </location>
</feature>